<evidence type="ECO:0000256" key="6">
    <source>
        <dbReference type="ARBA" id="ARBA00022840"/>
    </source>
</evidence>
<dbReference type="Proteomes" id="UP000714275">
    <property type="component" value="Unassembled WGS sequence"/>
</dbReference>
<evidence type="ECO:0000256" key="4">
    <source>
        <dbReference type="ARBA" id="ARBA00022741"/>
    </source>
</evidence>
<evidence type="ECO:0000259" key="9">
    <source>
        <dbReference type="PROSITE" id="PS50011"/>
    </source>
</evidence>
<protein>
    <recommendedName>
        <fullName evidence="1">non-specific serine/threonine protein kinase</fullName>
        <ecNumber evidence="1">2.7.11.1</ecNumber>
    </recommendedName>
</protein>
<dbReference type="GO" id="GO:0000245">
    <property type="term" value="P:spliceosomal complex assembly"/>
    <property type="evidence" value="ECO:0007669"/>
    <property type="project" value="TreeGrafter"/>
</dbReference>
<dbReference type="InterPro" id="IPR011009">
    <property type="entry name" value="Kinase-like_dom_sf"/>
</dbReference>
<keyword evidence="6" id="KW-0067">ATP-binding</keyword>
<organism evidence="10 11">
    <name type="scientific">Suillus placidus</name>
    <dbReference type="NCBI Taxonomy" id="48579"/>
    <lineage>
        <taxon>Eukaryota</taxon>
        <taxon>Fungi</taxon>
        <taxon>Dikarya</taxon>
        <taxon>Basidiomycota</taxon>
        <taxon>Agaricomycotina</taxon>
        <taxon>Agaricomycetes</taxon>
        <taxon>Agaricomycetidae</taxon>
        <taxon>Boletales</taxon>
        <taxon>Suillineae</taxon>
        <taxon>Suillaceae</taxon>
        <taxon>Suillus</taxon>
    </lineage>
</organism>
<dbReference type="PANTHER" id="PTHR47634:SF9">
    <property type="entry name" value="PROTEIN KINASE DOMAIN-CONTAINING PROTEIN-RELATED"/>
    <property type="match status" value="1"/>
</dbReference>
<evidence type="ECO:0000256" key="5">
    <source>
        <dbReference type="ARBA" id="ARBA00022777"/>
    </source>
</evidence>
<dbReference type="Gene3D" id="3.30.200.20">
    <property type="entry name" value="Phosphorylase Kinase, domain 1"/>
    <property type="match status" value="1"/>
</dbReference>
<comment type="catalytic activity">
    <reaction evidence="7">
        <text>L-threonyl-[protein] + ATP = O-phospho-L-threonyl-[protein] + ADP + H(+)</text>
        <dbReference type="Rhea" id="RHEA:46608"/>
        <dbReference type="Rhea" id="RHEA-COMP:11060"/>
        <dbReference type="Rhea" id="RHEA-COMP:11605"/>
        <dbReference type="ChEBI" id="CHEBI:15378"/>
        <dbReference type="ChEBI" id="CHEBI:30013"/>
        <dbReference type="ChEBI" id="CHEBI:30616"/>
        <dbReference type="ChEBI" id="CHEBI:61977"/>
        <dbReference type="ChEBI" id="CHEBI:456216"/>
        <dbReference type="EC" id="2.7.11.1"/>
    </reaction>
</comment>
<evidence type="ECO:0000256" key="8">
    <source>
        <dbReference type="ARBA" id="ARBA00048679"/>
    </source>
</evidence>
<evidence type="ECO:0000313" key="11">
    <source>
        <dbReference type="Proteomes" id="UP000714275"/>
    </source>
</evidence>
<dbReference type="EC" id="2.7.11.1" evidence="1"/>
<dbReference type="Pfam" id="PF00069">
    <property type="entry name" value="Pkinase"/>
    <property type="match status" value="1"/>
</dbReference>
<dbReference type="InterPro" id="IPR051334">
    <property type="entry name" value="SRPK"/>
</dbReference>
<keyword evidence="3" id="KW-0808">Transferase</keyword>
<evidence type="ECO:0000256" key="2">
    <source>
        <dbReference type="ARBA" id="ARBA00022527"/>
    </source>
</evidence>
<keyword evidence="5 10" id="KW-0418">Kinase</keyword>
<comment type="catalytic activity">
    <reaction evidence="8">
        <text>L-seryl-[protein] + ATP = O-phospho-L-seryl-[protein] + ADP + H(+)</text>
        <dbReference type="Rhea" id="RHEA:17989"/>
        <dbReference type="Rhea" id="RHEA-COMP:9863"/>
        <dbReference type="Rhea" id="RHEA-COMP:11604"/>
        <dbReference type="ChEBI" id="CHEBI:15378"/>
        <dbReference type="ChEBI" id="CHEBI:29999"/>
        <dbReference type="ChEBI" id="CHEBI:30616"/>
        <dbReference type="ChEBI" id="CHEBI:83421"/>
        <dbReference type="ChEBI" id="CHEBI:456216"/>
        <dbReference type="EC" id="2.7.11.1"/>
    </reaction>
</comment>
<dbReference type="EMBL" id="JABBWD010000001">
    <property type="protein sequence ID" value="KAG1784143.1"/>
    <property type="molecule type" value="Genomic_DNA"/>
</dbReference>
<evidence type="ECO:0000256" key="3">
    <source>
        <dbReference type="ARBA" id="ARBA00022679"/>
    </source>
</evidence>
<dbReference type="SUPFAM" id="SSF56112">
    <property type="entry name" value="Protein kinase-like (PK-like)"/>
    <property type="match status" value="1"/>
</dbReference>
<sequence length="353" mass="39545">MAASLIICRKLGWSIYSSTWLARDKINNAYVAIKILTGAATVVARPQDTWELRTLHRVSSPSNAHCLQILSYFTLPGKGSSGEHFCLVTQILGASVIGLSEAYGGKTIPPPLAKRILLHALRGIAHTHSRGAIHTDLCLRAIFFDTGMSNSDIDNLLESDPSRRHPPKESYDGTMQAAVSQPLPVPTLQETLPIGASTDEINTYDYLRPPENFIRGPWDEPVDIWSFGCLIFELITGYPLFKFQPWPPLNLDEPNYMLWQMISYTSEGFHPEQLRASERAAEFFDRTCNLEHSNPPLRQDHIERCIRCYTSVEEEDIVSTAAVIRRCLRLDPANRPSAAELLTDPWFAGVDPV</sequence>
<evidence type="ECO:0000313" key="10">
    <source>
        <dbReference type="EMBL" id="KAG1784143.1"/>
    </source>
</evidence>
<name>A0A9P7D9M4_9AGAM</name>
<evidence type="ECO:0000256" key="7">
    <source>
        <dbReference type="ARBA" id="ARBA00047899"/>
    </source>
</evidence>
<dbReference type="GO" id="GO:0050684">
    <property type="term" value="P:regulation of mRNA processing"/>
    <property type="evidence" value="ECO:0007669"/>
    <property type="project" value="TreeGrafter"/>
</dbReference>
<dbReference type="GO" id="GO:0004674">
    <property type="term" value="F:protein serine/threonine kinase activity"/>
    <property type="evidence" value="ECO:0007669"/>
    <property type="project" value="UniProtKB-KW"/>
</dbReference>
<dbReference type="PANTHER" id="PTHR47634">
    <property type="entry name" value="PROTEIN KINASE DOMAIN-CONTAINING PROTEIN-RELATED"/>
    <property type="match status" value="1"/>
</dbReference>
<evidence type="ECO:0000256" key="1">
    <source>
        <dbReference type="ARBA" id="ARBA00012513"/>
    </source>
</evidence>
<keyword evidence="4" id="KW-0547">Nucleotide-binding</keyword>
<keyword evidence="11" id="KW-1185">Reference proteome</keyword>
<comment type="caution">
    <text evidence="10">The sequence shown here is derived from an EMBL/GenBank/DDBJ whole genome shotgun (WGS) entry which is preliminary data.</text>
</comment>
<dbReference type="GO" id="GO:0005524">
    <property type="term" value="F:ATP binding"/>
    <property type="evidence" value="ECO:0007669"/>
    <property type="project" value="UniProtKB-KW"/>
</dbReference>
<proteinExistence type="predicted"/>
<reference evidence="10" key="1">
    <citation type="journal article" date="2020" name="New Phytol.">
        <title>Comparative genomics reveals dynamic genome evolution in host specialist ectomycorrhizal fungi.</title>
        <authorList>
            <person name="Lofgren L.A."/>
            <person name="Nguyen N.H."/>
            <person name="Vilgalys R."/>
            <person name="Ruytinx J."/>
            <person name="Liao H.L."/>
            <person name="Branco S."/>
            <person name="Kuo A."/>
            <person name="LaButti K."/>
            <person name="Lipzen A."/>
            <person name="Andreopoulos W."/>
            <person name="Pangilinan J."/>
            <person name="Riley R."/>
            <person name="Hundley H."/>
            <person name="Na H."/>
            <person name="Barry K."/>
            <person name="Grigoriev I.V."/>
            <person name="Stajich J.E."/>
            <person name="Kennedy P.G."/>
        </authorList>
    </citation>
    <scope>NUCLEOTIDE SEQUENCE</scope>
    <source>
        <strain evidence="10">DOB743</strain>
    </source>
</reference>
<dbReference type="Gene3D" id="1.10.510.10">
    <property type="entry name" value="Transferase(Phosphotransferase) domain 1"/>
    <property type="match status" value="1"/>
</dbReference>
<dbReference type="PROSITE" id="PS50011">
    <property type="entry name" value="PROTEIN_KINASE_DOM"/>
    <property type="match status" value="1"/>
</dbReference>
<feature type="domain" description="Protein kinase" evidence="9">
    <location>
        <begin position="5"/>
        <end position="347"/>
    </location>
</feature>
<keyword evidence="2" id="KW-0723">Serine/threonine-protein kinase</keyword>
<gene>
    <name evidence="10" type="ORF">EV702DRAFT_1191150</name>
</gene>
<accession>A0A9P7D9M4</accession>
<dbReference type="SMART" id="SM00220">
    <property type="entry name" value="S_TKc"/>
    <property type="match status" value="1"/>
</dbReference>
<dbReference type="OrthoDB" id="2680719at2759"/>
<dbReference type="AlphaFoldDB" id="A0A9P7D9M4"/>
<dbReference type="InterPro" id="IPR000719">
    <property type="entry name" value="Prot_kinase_dom"/>
</dbReference>